<evidence type="ECO:0000313" key="1">
    <source>
        <dbReference type="EMBL" id="KDO45317.1"/>
    </source>
</evidence>
<proteinExistence type="predicted"/>
<gene>
    <name evidence="1" type="ORF">CISIN_1g0415591mg</name>
</gene>
<sequence>LVTDIPATTGASFE</sequence>
<reference evidence="1 2" key="1">
    <citation type="submission" date="2014-04" db="EMBL/GenBank/DDBJ databases">
        <authorList>
            <consortium name="International Citrus Genome Consortium"/>
            <person name="Gmitter F."/>
            <person name="Chen C."/>
            <person name="Farmerie W."/>
            <person name="Harkins T."/>
            <person name="Desany B."/>
            <person name="Mohiuddin M."/>
            <person name="Kodira C."/>
            <person name="Borodovsky M."/>
            <person name="Lomsadze A."/>
            <person name="Burns P."/>
            <person name="Jenkins J."/>
            <person name="Prochnik S."/>
            <person name="Shu S."/>
            <person name="Chapman J."/>
            <person name="Pitluck S."/>
            <person name="Schmutz J."/>
            <person name="Rokhsar D."/>
        </authorList>
    </citation>
    <scope>NUCLEOTIDE SEQUENCE</scope>
</reference>
<feature type="non-terminal residue" evidence="1">
    <location>
        <position position="1"/>
    </location>
</feature>
<keyword evidence="2" id="KW-1185">Reference proteome</keyword>
<dbReference type="EMBL" id="KK785265">
    <property type="protein sequence ID" value="KDO45317.1"/>
    <property type="molecule type" value="Genomic_DNA"/>
</dbReference>
<name>A0A067E243_CITSI</name>
<accession>A0A067E243</accession>
<dbReference type="Proteomes" id="UP000027120">
    <property type="component" value="Unassembled WGS sequence"/>
</dbReference>
<organism evidence="1 2">
    <name type="scientific">Citrus sinensis</name>
    <name type="common">Sweet orange</name>
    <name type="synonym">Citrus aurantium var. sinensis</name>
    <dbReference type="NCBI Taxonomy" id="2711"/>
    <lineage>
        <taxon>Eukaryota</taxon>
        <taxon>Viridiplantae</taxon>
        <taxon>Streptophyta</taxon>
        <taxon>Embryophyta</taxon>
        <taxon>Tracheophyta</taxon>
        <taxon>Spermatophyta</taxon>
        <taxon>Magnoliopsida</taxon>
        <taxon>eudicotyledons</taxon>
        <taxon>Gunneridae</taxon>
        <taxon>Pentapetalae</taxon>
        <taxon>rosids</taxon>
        <taxon>malvids</taxon>
        <taxon>Sapindales</taxon>
        <taxon>Rutaceae</taxon>
        <taxon>Aurantioideae</taxon>
        <taxon>Citrus</taxon>
    </lineage>
</organism>
<protein>
    <submittedName>
        <fullName evidence="1">Uncharacterized protein</fullName>
    </submittedName>
</protein>
<evidence type="ECO:0000313" key="2">
    <source>
        <dbReference type="Proteomes" id="UP000027120"/>
    </source>
</evidence>